<proteinExistence type="predicted"/>
<organism evidence="1 2">
    <name type="scientific">Plasmopara halstedii</name>
    <name type="common">Downy mildew of sunflower</name>
    <dbReference type="NCBI Taxonomy" id="4781"/>
    <lineage>
        <taxon>Eukaryota</taxon>
        <taxon>Sar</taxon>
        <taxon>Stramenopiles</taxon>
        <taxon>Oomycota</taxon>
        <taxon>Peronosporomycetes</taxon>
        <taxon>Peronosporales</taxon>
        <taxon>Peronosporaceae</taxon>
        <taxon>Plasmopara</taxon>
    </lineage>
</organism>
<dbReference type="GeneID" id="59053061"/>
<accession>A0A0N7L396</accession>
<name>A0A0N7L396_PLAHL</name>
<evidence type="ECO:0000313" key="2">
    <source>
        <dbReference type="Proteomes" id="UP000054928"/>
    </source>
</evidence>
<dbReference type="Proteomes" id="UP000054928">
    <property type="component" value="Unassembled WGS sequence"/>
</dbReference>
<dbReference type="EMBL" id="CCYD01000041">
    <property type="protein sequence ID" value="CEG35259.1"/>
    <property type="molecule type" value="Genomic_DNA"/>
</dbReference>
<dbReference type="RefSeq" id="XP_036262968.1">
    <property type="nucleotide sequence ID" value="XM_036407308.1"/>
</dbReference>
<dbReference type="AlphaFoldDB" id="A0A0N7L396"/>
<keyword evidence="2" id="KW-1185">Reference proteome</keyword>
<sequence length="61" mass="6894">MPLPVKNFYKVVAGGTSEKANDIHQFFCKNWSVPGHKLQICCPSDSKNNMYCIMLDTIAKM</sequence>
<protein>
    <submittedName>
        <fullName evidence="1">Uncharacterized protein</fullName>
    </submittedName>
</protein>
<evidence type="ECO:0000313" key="1">
    <source>
        <dbReference type="EMBL" id="CEG35259.1"/>
    </source>
</evidence>
<reference evidence="2" key="1">
    <citation type="submission" date="2014-09" db="EMBL/GenBank/DDBJ databases">
        <authorList>
            <person name="Sharma Rahul"/>
            <person name="Thines Marco"/>
        </authorList>
    </citation>
    <scope>NUCLEOTIDE SEQUENCE [LARGE SCALE GENOMIC DNA]</scope>
</reference>